<keyword evidence="3" id="KW-1185">Reference proteome</keyword>
<evidence type="ECO:0008006" key="4">
    <source>
        <dbReference type="Google" id="ProtNLM"/>
    </source>
</evidence>
<dbReference type="OrthoDB" id="269227at2759"/>
<name>A0A8K0DKE1_IGNLU</name>
<dbReference type="PANTHER" id="PTHR11552:SF158">
    <property type="entry name" value="GH23626P-RELATED"/>
    <property type="match status" value="1"/>
</dbReference>
<dbReference type="InterPro" id="IPR012132">
    <property type="entry name" value="GMC_OxRdtase"/>
</dbReference>
<reference evidence="2" key="1">
    <citation type="submission" date="2019-08" db="EMBL/GenBank/DDBJ databases">
        <title>The genome of the North American firefly Photinus pyralis.</title>
        <authorList>
            <consortium name="Photinus pyralis genome working group"/>
            <person name="Fallon T.R."/>
            <person name="Sander Lower S.E."/>
            <person name="Weng J.-K."/>
        </authorList>
    </citation>
    <scope>NUCLEOTIDE SEQUENCE</scope>
    <source>
        <strain evidence="2">TRF0915ILg1</strain>
        <tissue evidence="2">Whole body</tissue>
    </source>
</reference>
<gene>
    <name evidence="2" type="ORF">ILUMI_01237</name>
</gene>
<dbReference type="GO" id="GO:0016491">
    <property type="term" value="F:oxidoreductase activity"/>
    <property type="evidence" value="ECO:0007669"/>
    <property type="project" value="TreeGrafter"/>
</dbReference>
<comment type="caution">
    <text evidence="2">The sequence shown here is derived from an EMBL/GenBank/DDBJ whole genome shotgun (WGS) entry which is preliminary data.</text>
</comment>
<sequence>MPSTLATWIPPDLSQACEVHTTVTACLPSTMIFLQMIATLFGNSRDADPHAQNGHHNTYDDFIFGGQASDFFGSSHQFFGSADANPSGHTEKGHSANDEYDFIVVGAGSAGCVVANRLSEIHEWK</sequence>
<proteinExistence type="inferred from homology"/>
<evidence type="ECO:0000256" key="1">
    <source>
        <dbReference type="ARBA" id="ARBA00010790"/>
    </source>
</evidence>
<dbReference type="GO" id="GO:0050660">
    <property type="term" value="F:flavin adenine dinucleotide binding"/>
    <property type="evidence" value="ECO:0007669"/>
    <property type="project" value="InterPro"/>
</dbReference>
<dbReference type="Gene3D" id="3.50.50.60">
    <property type="entry name" value="FAD/NAD(P)-binding domain"/>
    <property type="match status" value="1"/>
</dbReference>
<dbReference type="InterPro" id="IPR036188">
    <property type="entry name" value="FAD/NAD-bd_sf"/>
</dbReference>
<organism evidence="2 3">
    <name type="scientific">Ignelater luminosus</name>
    <name type="common">Cucubano</name>
    <name type="synonym">Pyrophorus luminosus</name>
    <dbReference type="NCBI Taxonomy" id="2038154"/>
    <lineage>
        <taxon>Eukaryota</taxon>
        <taxon>Metazoa</taxon>
        <taxon>Ecdysozoa</taxon>
        <taxon>Arthropoda</taxon>
        <taxon>Hexapoda</taxon>
        <taxon>Insecta</taxon>
        <taxon>Pterygota</taxon>
        <taxon>Neoptera</taxon>
        <taxon>Endopterygota</taxon>
        <taxon>Coleoptera</taxon>
        <taxon>Polyphaga</taxon>
        <taxon>Elateriformia</taxon>
        <taxon>Elateroidea</taxon>
        <taxon>Elateridae</taxon>
        <taxon>Agrypninae</taxon>
        <taxon>Pyrophorini</taxon>
        <taxon>Ignelater</taxon>
    </lineage>
</organism>
<dbReference type="AlphaFoldDB" id="A0A8K0DKE1"/>
<evidence type="ECO:0000313" key="2">
    <source>
        <dbReference type="EMBL" id="KAF2904941.1"/>
    </source>
</evidence>
<dbReference type="SUPFAM" id="SSF51905">
    <property type="entry name" value="FAD/NAD(P)-binding domain"/>
    <property type="match status" value="1"/>
</dbReference>
<comment type="similarity">
    <text evidence="1">Belongs to the GMC oxidoreductase family.</text>
</comment>
<accession>A0A8K0DKE1</accession>
<dbReference type="Proteomes" id="UP000801492">
    <property type="component" value="Unassembled WGS sequence"/>
</dbReference>
<dbReference type="EMBL" id="VTPC01000639">
    <property type="protein sequence ID" value="KAF2904941.1"/>
    <property type="molecule type" value="Genomic_DNA"/>
</dbReference>
<protein>
    <recommendedName>
        <fullName evidence="4">Glucose-methanol-choline oxidoreductase N-terminal domain-containing protein</fullName>
    </recommendedName>
</protein>
<feature type="non-terminal residue" evidence="2">
    <location>
        <position position="125"/>
    </location>
</feature>
<dbReference type="PANTHER" id="PTHR11552">
    <property type="entry name" value="GLUCOSE-METHANOL-CHOLINE GMC OXIDOREDUCTASE"/>
    <property type="match status" value="1"/>
</dbReference>
<evidence type="ECO:0000313" key="3">
    <source>
        <dbReference type="Proteomes" id="UP000801492"/>
    </source>
</evidence>